<keyword evidence="2" id="KW-0378">Hydrolase</keyword>
<dbReference type="GO" id="GO:0000175">
    <property type="term" value="F:3'-5'-RNA exonuclease activity"/>
    <property type="evidence" value="ECO:0007669"/>
    <property type="project" value="TreeGrafter"/>
</dbReference>
<protein>
    <recommendedName>
        <fullName evidence="5">U6 snRNA phosphodiesterase 1</fullName>
    </recommendedName>
    <alternativeName>
        <fullName evidence="6">3'-5' RNA exonuclease USB1</fullName>
    </alternativeName>
</protein>
<evidence type="ECO:0000313" key="8">
    <source>
        <dbReference type="Proteomes" id="UP001485043"/>
    </source>
</evidence>
<dbReference type="Gene3D" id="3.90.1140.10">
    <property type="entry name" value="Cyclic phosphodiesterase"/>
    <property type="match status" value="1"/>
</dbReference>
<sequence>MEALQGYESDCSQRGACVRTARWARIFSLPTTVYIAIPVRPETRAHIISCIFQLQKLQPSLQPLAGFSHQDGTEEEDHPPHISLSRTVYTTAQQRQTLLSGLQRQFKRQKRFKLSMGGWEVFMNDQNNTGFLAVGISAGSEQLCEMIEQVDTALHLHGLEKFYEPARPHMSVAFLPGAEAAEQLEGSLRPARLMNSSPRFVQEVTQLVEANFPHDNLNGARRKCS</sequence>
<evidence type="ECO:0000313" key="7">
    <source>
        <dbReference type="EMBL" id="KAK9867030.1"/>
    </source>
</evidence>
<dbReference type="SUPFAM" id="SSF55144">
    <property type="entry name" value="LigT-like"/>
    <property type="match status" value="1"/>
</dbReference>
<name>A0AAW1TDK3_9CHLO</name>
<evidence type="ECO:0000256" key="6">
    <source>
        <dbReference type="ARBA" id="ARBA00030030"/>
    </source>
</evidence>
<evidence type="ECO:0000256" key="3">
    <source>
        <dbReference type="ARBA" id="ARBA00023239"/>
    </source>
</evidence>
<evidence type="ECO:0000256" key="2">
    <source>
        <dbReference type="ARBA" id="ARBA00022801"/>
    </source>
</evidence>
<evidence type="ECO:0000256" key="1">
    <source>
        <dbReference type="ARBA" id="ARBA00022722"/>
    </source>
</evidence>
<comment type="caution">
    <text evidence="7">The sequence shown here is derived from an EMBL/GenBank/DDBJ whole genome shotgun (WGS) entry which is preliminary data.</text>
</comment>
<gene>
    <name evidence="7" type="ORF">WJX84_001148</name>
</gene>
<evidence type="ECO:0000256" key="5">
    <source>
        <dbReference type="ARBA" id="ARBA00029543"/>
    </source>
</evidence>
<dbReference type="PANTHER" id="PTHR13522:SF3">
    <property type="entry name" value="U6 SNRNA PHOSPHODIESTERASE 1"/>
    <property type="match status" value="1"/>
</dbReference>
<dbReference type="Pfam" id="PF09749">
    <property type="entry name" value="HVSL"/>
    <property type="match status" value="1"/>
</dbReference>
<evidence type="ECO:0000256" key="4">
    <source>
        <dbReference type="ARBA" id="ARBA00023242"/>
    </source>
</evidence>
<dbReference type="GO" id="GO:0016829">
    <property type="term" value="F:lyase activity"/>
    <property type="evidence" value="ECO:0007669"/>
    <property type="project" value="UniProtKB-KW"/>
</dbReference>
<dbReference type="InterPro" id="IPR027521">
    <property type="entry name" value="Usb1"/>
</dbReference>
<keyword evidence="3" id="KW-0456">Lyase</keyword>
<reference evidence="7 8" key="1">
    <citation type="journal article" date="2024" name="Nat. Commun.">
        <title>Phylogenomics reveals the evolutionary origins of lichenization in chlorophyte algae.</title>
        <authorList>
            <person name="Puginier C."/>
            <person name="Libourel C."/>
            <person name="Otte J."/>
            <person name="Skaloud P."/>
            <person name="Haon M."/>
            <person name="Grisel S."/>
            <person name="Petersen M."/>
            <person name="Berrin J.G."/>
            <person name="Delaux P.M."/>
            <person name="Dal Grande F."/>
            <person name="Keller J."/>
        </authorList>
    </citation>
    <scope>NUCLEOTIDE SEQUENCE [LARGE SCALE GENOMIC DNA]</scope>
    <source>
        <strain evidence="7 8">SAG 2523</strain>
    </source>
</reference>
<accession>A0AAW1TDK3</accession>
<dbReference type="PANTHER" id="PTHR13522">
    <property type="entry name" value="U6 SNRNA PHOSPHODIESTERASE 1"/>
    <property type="match status" value="1"/>
</dbReference>
<dbReference type="GO" id="GO:0034477">
    <property type="term" value="P:U6 snRNA 3'-end processing"/>
    <property type="evidence" value="ECO:0007669"/>
    <property type="project" value="InterPro"/>
</dbReference>
<dbReference type="AlphaFoldDB" id="A0AAW1TDK3"/>
<proteinExistence type="predicted"/>
<dbReference type="InterPro" id="IPR009097">
    <property type="entry name" value="Cyclic_Pdiesterase"/>
</dbReference>
<dbReference type="EMBL" id="JALJOV010000115">
    <property type="protein sequence ID" value="KAK9867030.1"/>
    <property type="molecule type" value="Genomic_DNA"/>
</dbReference>
<keyword evidence="1" id="KW-0540">Nuclease</keyword>
<dbReference type="Proteomes" id="UP001485043">
    <property type="component" value="Unassembled WGS sequence"/>
</dbReference>
<dbReference type="GO" id="GO:0005634">
    <property type="term" value="C:nucleus"/>
    <property type="evidence" value="ECO:0007669"/>
    <property type="project" value="TreeGrafter"/>
</dbReference>
<keyword evidence="4" id="KW-0539">Nucleus</keyword>
<organism evidence="7 8">
    <name type="scientific">Apatococcus fuscideae</name>
    <dbReference type="NCBI Taxonomy" id="2026836"/>
    <lineage>
        <taxon>Eukaryota</taxon>
        <taxon>Viridiplantae</taxon>
        <taxon>Chlorophyta</taxon>
        <taxon>core chlorophytes</taxon>
        <taxon>Trebouxiophyceae</taxon>
        <taxon>Chlorellales</taxon>
        <taxon>Chlorellaceae</taxon>
        <taxon>Apatococcus</taxon>
    </lineage>
</organism>
<keyword evidence="8" id="KW-1185">Reference proteome</keyword>